<dbReference type="PIRSF" id="PIRSF001365">
    <property type="entry name" value="DHDPS"/>
    <property type="match status" value="1"/>
</dbReference>
<comment type="caution">
    <text evidence="5">The sequence shown here is derived from an EMBL/GenBank/DDBJ whole genome shotgun (WGS) entry which is preliminary data.</text>
</comment>
<keyword evidence="2 3" id="KW-0456">Lyase</keyword>
<dbReference type="EMBL" id="JAEPWM010000001">
    <property type="protein sequence ID" value="MBK6005134.1"/>
    <property type="molecule type" value="Genomic_DNA"/>
</dbReference>
<comment type="similarity">
    <text evidence="1 3">Belongs to the DapA family.</text>
</comment>
<gene>
    <name evidence="5" type="ORF">JJB11_03435</name>
</gene>
<dbReference type="GO" id="GO:0008840">
    <property type="term" value="F:4-hydroxy-tetrahydrodipicolinate synthase activity"/>
    <property type="evidence" value="ECO:0007669"/>
    <property type="project" value="TreeGrafter"/>
</dbReference>
<dbReference type="Proteomes" id="UP000630528">
    <property type="component" value="Unassembled WGS sequence"/>
</dbReference>
<keyword evidence="6" id="KW-1185">Reference proteome</keyword>
<dbReference type="Gene3D" id="3.20.20.70">
    <property type="entry name" value="Aldolase class I"/>
    <property type="match status" value="1"/>
</dbReference>
<dbReference type="SUPFAM" id="SSF51569">
    <property type="entry name" value="Aldolase"/>
    <property type="match status" value="1"/>
</dbReference>
<reference evidence="5" key="2">
    <citation type="submission" date="2021-01" db="EMBL/GenBank/DDBJ databases">
        <authorList>
            <person name="Kang M."/>
        </authorList>
    </citation>
    <scope>NUCLEOTIDE SEQUENCE</scope>
    <source>
        <strain evidence="5">KACC 17527</strain>
    </source>
</reference>
<evidence type="ECO:0000256" key="2">
    <source>
        <dbReference type="ARBA" id="ARBA00023239"/>
    </source>
</evidence>
<reference evidence="5" key="1">
    <citation type="journal article" date="2012" name="J. Microbiol. Biotechnol.">
        <title>Ramlibacter ginsenosidimutans sp. nov., with ginsenoside-converting activity.</title>
        <authorList>
            <person name="Wang L."/>
            <person name="An D.S."/>
            <person name="Kim S.G."/>
            <person name="Jin F.X."/>
            <person name="Kim S.C."/>
            <person name="Lee S.T."/>
            <person name="Im W.T."/>
        </authorList>
    </citation>
    <scope>NUCLEOTIDE SEQUENCE</scope>
    <source>
        <strain evidence="5">KACC 17527</strain>
    </source>
</reference>
<name>A0A934WJX7_9BURK</name>
<evidence type="ECO:0000256" key="1">
    <source>
        <dbReference type="ARBA" id="ARBA00007592"/>
    </source>
</evidence>
<accession>A0A934WJX7</accession>
<dbReference type="GO" id="GO:0005829">
    <property type="term" value="C:cytosol"/>
    <property type="evidence" value="ECO:0007669"/>
    <property type="project" value="TreeGrafter"/>
</dbReference>
<protein>
    <submittedName>
        <fullName evidence="5">Dihydrodipicolinate synthase family protein</fullName>
    </submittedName>
</protein>
<dbReference type="SMART" id="SM01130">
    <property type="entry name" value="DHDPS"/>
    <property type="match status" value="1"/>
</dbReference>
<feature type="binding site" evidence="4">
    <location>
        <position position="249"/>
    </location>
    <ligand>
        <name>pyruvate</name>
        <dbReference type="ChEBI" id="CHEBI:15361"/>
    </ligand>
</feature>
<evidence type="ECO:0000256" key="3">
    <source>
        <dbReference type="PIRNR" id="PIRNR001365"/>
    </source>
</evidence>
<dbReference type="PANTHER" id="PTHR12128:SF66">
    <property type="entry name" value="4-HYDROXY-2-OXOGLUTARATE ALDOLASE, MITOCHONDRIAL"/>
    <property type="match status" value="1"/>
</dbReference>
<dbReference type="InterPro" id="IPR013785">
    <property type="entry name" value="Aldolase_TIM"/>
</dbReference>
<dbReference type="InterPro" id="IPR002220">
    <property type="entry name" value="DapA-like"/>
</dbReference>
<dbReference type="Pfam" id="PF00701">
    <property type="entry name" value="DHDPS"/>
    <property type="match status" value="1"/>
</dbReference>
<sequence length="342" mass="36988">MLRHVAARCRLSSHGASQCQNAGNRKSRAHTVNQLDASAKGVYLITVTPFTDTGALDLASTDRMVDFLLEKGVTGLTVLGIMGEATKLTMAESRSYVQRVLARVQGRVPVVVGASAAGFAPMKELTDSVMDLGASGVMVAPPPTLRTDDQIVSYFQMVDETLGAQVPWVLQDHPVSTGVQMTASVILRILKNSPTCVMLKHEDWPGLAKLSAYRAASDKGEVKRFSILCGNGGGLFLPEELTRGADGAMTGFAYPEMMVDVVSAHARGERARAHDLFDAYLPLARYEQQAGVGLAVRKFLFKQRGVIASDFVRKPGPKLSAQDVADIRFLVQRQEGRLRELA</sequence>
<dbReference type="CDD" id="cd00408">
    <property type="entry name" value="DHDPS-like"/>
    <property type="match status" value="1"/>
</dbReference>
<evidence type="ECO:0000313" key="6">
    <source>
        <dbReference type="Proteomes" id="UP000630528"/>
    </source>
</evidence>
<dbReference type="AlphaFoldDB" id="A0A934WJX7"/>
<dbReference type="PANTHER" id="PTHR12128">
    <property type="entry name" value="DIHYDRODIPICOLINATE SYNTHASE"/>
    <property type="match status" value="1"/>
</dbReference>
<organism evidence="5 6">
    <name type="scientific">Ramlibacter ginsenosidimutans</name>
    <dbReference type="NCBI Taxonomy" id="502333"/>
    <lineage>
        <taxon>Bacteria</taxon>
        <taxon>Pseudomonadati</taxon>
        <taxon>Pseudomonadota</taxon>
        <taxon>Betaproteobacteria</taxon>
        <taxon>Burkholderiales</taxon>
        <taxon>Comamonadaceae</taxon>
        <taxon>Ramlibacter</taxon>
    </lineage>
</organism>
<evidence type="ECO:0000313" key="5">
    <source>
        <dbReference type="EMBL" id="MBK6005134.1"/>
    </source>
</evidence>
<evidence type="ECO:0000256" key="4">
    <source>
        <dbReference type="PIRSR" id="PIRSR001365-2"/>
    </source>
</evidence>
<proteinExistence type="inferred from homology"/>